<feature type="non-terminal residue" evidence="2">
    <location>
        <position position="1"/>
    </location>
</feature>
<dbReference type="Pfam" id="PF18947">
    <property type="entry name" value="HAMP_2"/>
    <property type="match status" value="1"/>
</dbReference>
<evidence type="ECO:0000313" key="2">
    <source>
        <dbReference type="EMBL" id="PZA14121.1"/>
    </source>
</evidence>
<reference evidence="2 3" key="1">
    <citation type="submission" date="2018-06" db="EMBL/GenBank/DDBJ databases">
        <title>Azoarcus communis strain SWub3 genome.</title>
        <authorList>
            <person name="Zorraquino Salvo V."/>
            <person name="Toubiana D."/>
            <person name="Blumwald E."/>
        </authorList>
    </citation>
    <scope>NUCLEOTIDE SEQUENCE [LARGE SCALE GENOMIC DNA]</scope>
    <source>
        <strain evidence="2 3">SWub3</strain>
    </source>
</reference>
<feature type="domain" description="HAMP" evidence="1">
    <location>
        <begin position="27"/>
        <end position="89"/>
    </location>
</feature>
<dbReference type="EMBL" id="QKOE01000173">
    <property type="protein sequence ID" value="PZA14121.1"/>
    <property type="molecule type" value="Genomic_DNA"/>
</dbReference>
<dbReference type="GO" id="GO:0016020">
    <property type="term" value="C:membrane"/>
    <property type="evidence" value="ECO:0007669"/>
    <property type="project" value="InterPro"/>
</dbReference>
<name>A0A323UP40_9RHOO</name>
<dbReference type="GO" id="GO:0007165">
    <property type="term" value="P:signal transduction"/>
    <property type="evidence" value="ECO:0007669"/>
    <property type="project" value="InterPro"/>
</dbReference>
<dbReference type="Proteomes" id="UP000248259">
    <property type="component" value="Unassembled WGS sequence"/>
</dbReference>
<gene>
    <name evidence="2" type="ORF">DNK49_23605</name>
</gene>
<proteinExistence type="predicted"/>
<dbReference type="Gene3D" id="1.20.120.1530">
    <property type="match status" value="1"/>
</dbReference>
<comment type="caution">
    <text evidence="2">The sequence shown here is derived from an EMBL/GenBank/DDBJ whole genome shotgun (WGS) entry which is preliminary data.</text>
</comment>
<evidence type="ECO:0000313" key="3">
    <source>
        <dbReference type="Proteomes" id="UP000248259"/>
    </source>
</evidence>
<dbReference type="InterPro" id="IPR003660">
    <property type="entry name" value="HAMP_dom"/>
</dbReference>
<organism evidence="2 3">
    <name type="scientific">Parazoarcus communis SWub3 = DSM 12120</name>
    <dbReference type="NCBI Taxonomy" id="1121029"/>
    <lineage>
        <taxon>Bacteria</taxon>
        <taxon>Pseudomonadati</taxon>
        <taxon>Pseudomonadota</taxon>
        <taxon>Betaproteobacteria</taxon>
        <taxon>Rhodocyclales</taxon>
        <taxon>Zoogloeaceae</taxon>
        <taxon>Parazoarcus</taxon>
    </lineage>
</organism>
<feature type="non-terminal residue" evidence="2">
    <location>
        <position position="90"/>
    </location>
</feature>
<dbReference type="AlphaFoldDB" id="A0A323UP40"/>
<sequence>NALVADAAMLARAAVEGKLATRADASRHQGDYQRIVQGVNDTLDAVIGPLNVAADYVDRIAKGAIPPRITDSYNGDFNTLKNNLNPAIEA</sequence>
<protein>
    <submittedName>
        <fullName evidence="2">Methyl-accepting chemotaxis protein</fullName>
    </submittedName>
</protein>
<accession>A0A323UP40</accession>
<keyword evidence="3" id="KW-1185">Reference proteome</keyword>
<evidence type="ECO:0000259" key="1">
    <source>
        <dbReference type="Pfam" id="PF18947"/>
    </source>
</evidence>